<keyword evidence="3 5" id="KW-1133">Transmembrane helix</keyword>
<feature type="transmembrane region" description="Helical" evidence="5">
    <location>
        <begin position="165"/>
        <end position="183"/>
    </location>
</feature>
<evidence type="ECO:0000259" key="6">
    <source>
        <dbReference type="Pfam" id="PF01694"/>
    </source>
</evidence>
<evidence type="ECO:0000256" key="5">
    <source>
        <dbReference type="SAM" id="Phobius"/>
    </source>
</evidence>
<proteinExistence type="predicted"/>
<dbReference type="Pfam" id="PF01694">
    <property type="entry name" value="Rhomboid"/>
    <property type="match status" value="1"/>
</dbReference>
<evidence type="ECO:0000256" key="3">
    <source>
        <dbReference type="ARBA" id="ARBA00022989"/>
    </source>
</evidence>
<dbReference type="GO" id="GO:0004252">
    <property type="term" value="F:serine-type endopeptidase activity"/>
    <property type="evidence" value="ECO:0007669"/>
    <property type="project" value="InterPro"/>
</dbReference>
<organism evidence="7">
    <name type="scientific">uncultured Solirubrobacteraceae bacterium</name>
    <dbReference type="NCBI Taxonomy" id="1162706"/>
    <lineage>
        <taxon>Bacteria</taxon>
        <taxon>Bacillati</taxon>
        <taxon>Actinomycetota</taxon>
        <taxon>Thermoleophilia</taxon>
        <taxon>Solirubrobacterales</taxon>
        <taxon>Solirubrobacteraceae</taxon>
        <taxon>environmental samples</taxon>
    </lineage>
</organism>
<dbReference type="InterPro" id="IPR022764">
    <property type="entry name" value="Peptidase_S54_rhomboid_dom"/>
</dbReference>
<evidence type="ECO:0000256" key="4">
    <source>
        <dbReference type="ARBA" id="ARBA00023136"/>
    </source>
</evidence>
<dbReference type="EMBL" id="CADCVS010000345">
    <property type="protein sequence ID" value="CAA9514221.1"/>
    <property type="molecule type" value="Genomic_DNA"/>
</dbReference>
<feature type="transmembrane region" description="Helical" evidence="5">
    <location>
        <begin position="139"/>
        <end position="159"/>
    </location>
</feature>
<comment type="subcellular location">
    <subcellularLocation>
        <location evidence="1">Membrane</location>
        <topology evidence="1">Multi-pass membrane protein</topology>
    </subcellularLocation>
</comment>
<keyword evidence="2 5" id="KW-0812">Transmembrane</keyword>
<gene>
    <name evidence="7" type="ORF">AVDCRST_MAG30-2664</name>
</gene>
<dbReference type="SUPFAM" id="SSF144091">
    <property type="entry name" value="Rhomboid-like"/>
    <property type="match status" value="1"/>
</dbReference>
<dbReference type="InterPro" id="IPR035952">
    <property type="entry name" value="Rhomboid-like_sf"/>
</dbReference>
<protein>
    <submittedName>
        <fullName evidence="7">Rhomboid family protein</fullName>
    </submittedName>
</protein>
<feature type="transmembrane region" description="Helical" evidence="5">
    <location>
        <begin position="12"/>
        <end position="36"/>
    </location>
</feature>
<accession>A0A6J4T5X3</accession>
<evidence type="ECO:0000256" key="2">
    <source>
        <dbReference type="ARBA" id="ARBA00022692"/>
    </source>
</evidence>
<dbReference type="PANTHER" id="PTHR43731">
    <property type="entry name" value="RHOMBOID PROTEASE"/>
    <property type="match status" value="1"/>
</dbReference>
<sequence length="192" mass="19651">MRIERSARVDGLLFVAAMATLMWLSEILDAILPANLDAYGIAPRSDEGLTGVLLSPFLHGGFGHLISNTVPFLAMGAVIALGGLRRVLAVTAIVAAISGAGTWLIAPAATVHIGASGVVFGYAAYLLVRGLFSRDLVHLGVGLIVGAAWGGALLSSLLPQEGISWQGHLFGAVGGVVAARVLARARRGAPPV</sequence>
<dbReference type="InterPro" id="IPR050925">
    <property type="entry name" value="Rhomboid_protease_S54"/>
</dbReference>
<keyword evidence="4 5" id="KW-0472">Membrane</keyword>
<evidence type="ECO:0000256" key="1">
    <source>
        <dbReference type="ARBA" id="ARBA00004141"/>
    </source>
</evidence>
<dbReference type="GO" id="GO:0016020">
    <property type="term" value="C:membrane"/>
    <property type="evidence" value="ECO:0007669"/>
    <property type="project" value="UniProtKB-SubCell"/>
</dbReference>
<evidence type="ECO:0000313" key="7">
    <source>
        <dbReference type="EMBL" id="CAA9514221.1"/>
    </source>
</evidence>
<feature type="transmembrane region" description="Helical" evidence="5">
    <location>
        <begin position="112"/>
        <end position="132"/>
    </location>
</feature>
<feature type="transmembrane region" description="Helical" evidence="5">
    <location>
        <begin position="87"/>
        <end position="106"/>
    </location>
</feature>
<feature type="transmembrane region" description="Helical" evidence="5">
    <location>
        <begin position="56"/>
        <end position="80"/>
    </location>
</feature>
<dbReference type="Gene3D" id="1.20.1540.10">
    <property type="entry name" value="Rhomboid-like"/>
    <property type="match status" value="1"/>
</dbReference>
<name>A0A6J4T5X3_9ACTN</name>
<dbReference type="PANTHER" id="PTHR43731:SF9">
    <property type="entry name" value="SLR1461 PROTEIN"/>
    <property type="match status" value="1"/>
</dbReference>
<reference evidence="7" key="1">
    <citation type="submission" date="2020-02" db="EMBL/GenBank/DDBJ databases">
        <authorList>
            <person name="Meier V. D."/>
        </authorList>
    </citation>
    <scope>NUCLEOTIDE SEQUENCE</scope>
    <source>
        <strain evidence="7">AVDCRST_MAG30</strain>
    </source>
</reference>
<feature type="domain" description="Peptidase S54 rhomboid" evidence="6">
    <location>
        <begin position="50"/>
        <end position="184"/>
    </location>
</feature>
<dbReference type="AlphaFoldDB" id="A0A6J4T5X3"/>